<reference evidence="1 2" key="1">
    <citation type="submission" date="2017-09" db="EMBL/GenBank/DDBJ databases">
        <title>Large-scale bioinformatics analysis of Bacillus genomes uncovers conserved roles of natural products in bacterial physiology.</title>
        <authorList>
            <consortium name="Agbiome Team Llc"/>
            <person name="Bleich R.M."/>
            <person name="Grubbs K.J."/>
            <person name="Santa Maria K.C."/>
            <person name="Allen S.E."/>
            <person name="Farag S."/>
            <person name="Shank E.A."/>
            <person name="Bowers A."/>
        </authorList>
    </citation>
    <scope>NUCLEOTIDE SEQUENCE [LARGE SCALE GENOMIC DNA]</scope>
    <source>
        <strain evidence="1 2">AFS061806</strain>
    </source>
</reference>
<name>A0A2B3TI67_BACCE</name>
<sequence length="71" mass="8036">FIMATEKCGGCYSGEVVNFDKYEDEFDRMYDGGQFSAYEVFLHIRGKYNDGAVKCSRCNGTGVIEKEAKEK</sequence>
<protein>
    <submittedName>
        <fullName evidence="1">Uncharacterized protein</fullName>
    </submittedName>
</protein>
<feature type="non-terminal residue" evidence="1">
    <location>
        <position position="1"/>
    </location>
</feature>
<gene>
    <name evidence="1" type="ORF">COK86_30400</name>
</gene>
<evidence type="ECO:0000313" key="1">
    <source>
        <dbReference type="EMBL" id="PFU36478.1"/>
    </source>
</evidence>
<proteinExistence type="predicted"/>
<comment type="caution">
    <text evidence="1">The sequence shown here is derived from an EMBL/GenBank/DDBJ whole genome shotgun (WGS) entry which is preliminary data.</text>
</comment>
<dbReference type="RefSeq" id="WP_180230892.1">
    <property type="nucleotide sequence ID" value="NZ_NVDG01000148.1"/>
</dbReference>
<accession>A0A2B3TI67</accession>
<dbReference type="AlphaFoldDB" id="A0A2B3TI67"/>
<evidence type="ECO:0000313" key="2">
    <source>
        <dbReference type="Proteomes" id="UP000224076"/>
    </source>
</evidence>
<dbReference type="EMBL" id="NVDG01000148">
    <property type="protein sequence ID" value="PFU36478.1"/>
    <property type="molecule type" value="Genomic_DNA"/>
</dbReference>
<organism evidence="1 2">
    <name type="scientific">Bacillus cereus</name>
    <dbReference type="NCBI Taxonomy" id="1396"/>
    <lineage>
        <taxon>Bacteria</taxon>
        <taxon>Bacillati</taxon>
        <taxon>Bacillota</taxon>
        <taxon>Bacilli</taxon>
        <taxon>Bacillales</taxon>
        <taxon>Bacillaceae</taxon>
        <taxon>Bacillus</taxon>
        <taxon>Bacillus cereus group</taxon>
    </lineage>
</organism>
<dbReference type="Proteomes" id="UP000224076">
    <property type="component" value="Unassembled WGS sequence"/>
</dbReference>